<dbReference type="OrthoDB" id="10323670at2759"/>
<feature type="region of interest" description="Disordered" evidence="1">
    <location>
        <begin position="23"/>
        <end position="69"/>
    </location>
</feature>
<name>A0A1A0HB53_9ASCO</name>
<keyword evidence="2" id="KW-0812">Transmembrane</keyword>
<reference evidence="3 4" key="1">
    <citation type="submission" date="2016-05" db="EMBL/GenBank/DDBJ databases">
        <title>Comparative genomics of biotechnologically important yeasts.</title>
        <authorList>
            <consortium name="DOE Joint Genome Institute"/>
            <person name="Riley R."/>
            <person name="Haridas S."/>
            <person name="Wolfe K.H."/>
            <person name="Lopes M.R."/>
            <person name="Hittinger C.T."/>
            <person name="Goker M."/>
            <person name="Salamov A."/>
            <person name="Wisecaver J."/>
            <person name="Long T.M."/>
            <person name="Aerts A.L."/>
            <person name="Barry K."/>
            <person name="Choi C."/>
            <person name="Clum A."/>
            <person name="Coughlan A.Y."/>
            <person name="Deshpande S."/>
            <person name="Douglass A.P."/>
            <person name="Hanson S.J."/>
            <person name="Klenk H.-P."/>
            <person name="LaButti K."/>
            <person name="Lapidus A."/>
            <person name="Lindquist E."/>
            <person name="Lipzen A."/>
            <person name="Meier-kolthoff J.P."/>
            <person name="Ohm R.A."/>
            <person name="Otillar R.P."/>
            <person name="Pangilinan J."/>
            <person name="Peng Y."/>
            <person name="Rokas A."/>
            <person name="Rosa C.A."/>
            <person name="Scheuner C."/>
            <person name="Sibirny A.A."/>
            <person name="Slot J.C."/>
            <person name="Stielow J.B."/>
            <person name="Sun H."/>
            <person name="Kurtzman C.P."/>
            <person name="Blackwell M."/>
            <person name="Grigoriev I.V."/>
            <person name="Jeffries T.W."/>
        </authorList>
    </citation>
    <scope>NUCLEOTIDE SEQUENCE [LARGE SCALE GENOMIC DNA]</scope>
    <source>
        <strain evidence="3 4">NRRL YB-4993</strain>
    </source>
</reference>
<protein>
    <submittedName>
        <fullName evidence="3">Uncharacterized protein</fullName>
    </submittedName>
</protein>
<feature type="compositionally biased region" description="Basic and acidic residues" evidence="1">
    <location>
        <begin position="54"/>
        <end position="68"/>
    </location>
</feature>
<dbReference type="Proteomes" id="UP000092555">
    <property type="component" value="Unassembled WGS sequence"/>
</dbReference>
<dbReference type="GeneID" id="30027714"/>
<dbReference type="RefSeq" id="XP_018711751.1">
    <property type="nucleotide sequence ID" value="XM_018854738.1"/>
</dbReference>
<keyword evidence="2" id="KW-0472">Membrane</keyword>
<feature type="transmembrane region" description="Helical" evidence="2">
    <location>
        <begin position="123"/>
        <end position="143"/>
    </location>
</feature>
<evidence type="ECO:0000313" key="3">
    <source>
        <dbReference type="EMBL" id="OBA21241.1"/>
    </source>
</evidence>
<feature type="compositionally biased region" description="Polar residues" evidence="1">
    <location>
        <begin position="42"/>
        <end position="53"/>
    </location>
</feature>
<comment type="caution">
    <text evidence="3">The sequence shown here is derived from an EMBL/GenBank/DDBJ whole genome shotgun (WGS) entry which is preliminary data.</text>
</comment>
<proteinExistence type="predicted"/>
<evidence type="ECO:0000313" key="4">
    <source>
        <dbReference type="Proteomes" id="UP000092555"/>
    </source>
</evidence>
<evidence type="ECO:0000256" key="2">
    <source>
        <dbReference type="SAM" id="Phobius"/>
    </source>
</evidence>
<feature type="transmembrane region" description="Helical" evidence="2">
    <location>
        <begin position="91"/>
        <end position="111"/>
    </location>
</feature>
<dbReference type="EMBL" id="LXTC01000003">
    <property type="protein sequence ID" value="OBA21241.1"/>
    <property type="molecule type" value="Genomic_DNA"/>
</dbReference>
<sequence>MSGNLILFDDRCSVKLCREPAPSVTKGSYQGAPSDPIPIVSHDQTSKSSSTIRTEPRAGSKGLSEEQKNLVGDDQEIKHTVPLFRSSDYKLVSNIFIGLMMFQYILIFFAIPFSEVDNRPAASVLLCLLGYLLVCSNNFLAIFRVDS</sequence>
<evidence type="ECO:0000256" key="1">
    <source>
        <dbReference type="SAM" id="MobiDB-lite"/>
    </source>
</evidence>
<gene>
    <name evidence="3" type="ORF">METBIDRAFT_178533</name>
</gene>
<keyword evidence="4" id="KW-1185">Reference proteome</keyword>
<organism evidence="3 4">
    <name type="scientific">Metschnikowia bicuspidata var. bicuspidata NRRL YB-4993</name>
    <dbReference type="NCBI Taxonomy" id="869754"/>
    <lineage>
        <taxon>Eukaryota</taxon>
        <taxon>Fungi</taxon>
        <taxon>Dikarya</taxon>
        <taxon>Ascomycota</taxon>
        <taxon>Saccharomycotina</taxon>
        <taxon>Pichiomycetes</taxon>
        <taxon>Metschnikowiaceae</taxon>
        <taxon>Metschnikowia</taxon>
    </lineage>
</organism>
<dbReference type="AlphaFoldDB" id="A0A1A0HB53"/>
<accession>A0A1A0HB53</accession>
<keyword evidence="2" id="KW-1133">Transmembrane helix</keyword>